<dbReference type="Pfam" id="PF07727">
    <property type="entry name" value="RVT_2"/>
    <property type="match status" value="1"/>
</dbReference>
<organism evidence="2 3">
    <name type="scientific">Hermanssonia centrifuga</name>
    <dbReference type="NCBI Taxonomy" id="98765"/>
    <lineage>
        <taxon>Eukaryota</taxon>
        <taxon>Fungi</taxon>
        <taxon>Dikarya</taxon>
        <taxon>Basidiomycota</taxon>
        <taxon>Agaricomycotina</taxon>
        <taxon>Agaricomycetes</taxon>
        <taxon>Polyporales</taxon>
        <taxon>Meruliaceae</taxon>
        <taxon>Hermanssonia</taxon>
    </lineage>
</organism>
<keyword evidence="3" id="KW-1185">Reference proteome</keyword>
<evidence type="ECO:0000259" key="1">
    <source>
        <dbReference type="Pfam" id="PF07727"/>
    </source>
</evidence>
<feature type="non-terminal residue" evidence="2">
    <location>
        <position position="71"/>
    </location>
</feature>
<protein>
    <recommendedName>
        <fullName evidence="1">Reverse transcriptase Ty1/copia-type domain-containing protein</fullName>
    </recommendedName>
</protein>
<proteinExistence type="predicted"/>
<dbReference type="InterPro" id="IPR013103">
    <property type="entry name" value="RVT_2"/>
</dbReference>
<dbReference type="OrthoDB" id="3344688at2759"/>
<sequence length="71" mass="7999">MNAYVGSKIDKKILMHPPEGVEHQPGQVCEILRSLYGLKQSGRLWNLKITAYIKKIGFKPTTADPSVFINE</sequence>
<accession>A0A2R6P5C8</accession>
<dbReference type="STRING" id="98765.A0A2R6P5C8"/>
<dbReference type="EMBL" id="MLYV02000530">
    <property type="protein sequence ID" value="PSR85588.1"/>
    <property type="molecule type" value="Genomic_DNA"/>
</dbReference>
<feature type="domain" description="Reverse transcriptase Ty1/copia-type" evidence="1">
    <location>
        <begin position="2"/>
        <end position="69"/>
    </location>
</feature>
<gene>
    <name evidence="2" type="ORF">PHLCEN_2v5405</name>
</gene>
<comment type="caution">
    <text evidence="2">The sequence shown here is derived from an EMBL/GenBank/DDBJ whole genome shotgun (WGS) entry which is preliminary data.</text>
</comment>
<name>A0A2R6P5C8_9APHY</name>
<dbReference type="AlphaFoldDB" id="A0A2R6P5C8"/>
<evidence type="ECO:0000313" key="2">
    <source>
        <dbReference type="EMBL" id="PSR85588.1"/>
    </source>
</evidence>
<evidence type="ECO:0000313" key="3">
    <source>
        <dbReference type="Proteomes" id="UP000186601"/>
    </source>
</evidence>
<dbReference type="Proteomes" id="UP000186601">
    <property type="component" value="Unassembled WGS sequence"/>
</dbReference>
<reference evidence="2 3" key="1">
    <citation type="submission" date="2018-02" db="EMBL/GenBank/DDBJ databases">
        <title>Genome sequence of the basidiomycete white-rot fungus Phlebia centrifuga.</title>
        <authorList>
            <person name="Granchi Z."/>
            <person name="Peng M."/>
            <person name="de Vries R.P."/>
            <person name="Hilden K."/>
            <person name="Makela M.R."/>
            <person name="Grigoriev I."/>
            <person name="Riley R."/>
        </authorList>
    </citation>
    <scope>NUCLEOTIDE SEQUENCE [LARGE SCALE GENOMIC DNA]</scope>
    <source>
        <strain evidence="2 3">FBCC195</strain>
    </source>
</reference>